<dbReference type="InterPro" id="IPR039426">
    <property type="entry name" value="TonB-dep_rcpt-like"/>
</dbReference>
<evidence type="ECO:0000259" key="15">
    <source>
        <dbReference type="Pfam" id="PF00593"/>
    </source>
</evidence>
<dbReference type="CDD" id="cd01347">
    <property type="entry name" value="ligand_gated_channel"/>
    <property type="match status" value="1"/>
</dbReference>
<evidence type="ECO:0000256" key="2">
    <source>
        <dbReference type="ARBA" id="ARBA00009810"/>
    </source>
</evidence>
<keyword evidence="4 11" id="KW-1134">Transmembrane beta strand</keyword>
<dbReference type="PANTHER" id="PTHR30069:SF29">
    <property type="entry name" value="HEMOGLOBIN AND HEMOGLOBIN-HAPTOGLOBIN-BINDING PROTEIN 1-RELATED"/>
    <property type="match status" value="1"/>
</dbReference>
<name>A0ABT9JP18_9PROT</name>
<comment type="similarity">
    <text evidence="2 11 12">Belongs to the TonB-dependent receptor family.</text>
</comment>
<evidence type="ECO:0000256" key="12">
    <source>
        <dbReference type="RuleBase" id="RU003357"/>
    </source>
</evidence>
<proteinExistence type="inferred from homology"/>
<evidence type="ECO:0000259" key="16">
    <source>
        <dbReference type="Pfam" id="PF07715"/>
    </source>
</evidence>
<protein>
    <submittedName>
        <fullName evidence="17">TonB-dependent receptor</fullName>
    </submittedName>
</protein>
<organism evidence="17 18">
    <name type="scientific">Methylophilus aquaticus</name>
    <dbReference type="NCBI Taxonomy" id="1971610"/>
    <lineage>
        <taxon>Bacteria</taxon>
        <taxon>Pseudomonadati</taxon>
        <taxon>Pseudomonadota</taxon>
        <taxon>Betaproteobacteria</taxon>
        <taxon>Nitrosomonadales</taxon>
        <taxon>Methylophilaceae</taxon>
        <taxon>Methylophilus</taxon>
    </lineage>
</organism>
<dbReference type="PROSITE" id="PS52016">
    <property type="entry name" value="TONB_DEPENDENT_REC_3"/>
    <property type="match status" value="1"/>
</dbReference>
<dbReference type="InterPro" id="IPR037066">
    <property type="entry name" value="Plug_dom_sf"/>
</dbReference>
<keyword evidence="6 14" id="KW-0732">Signal</keyword>
<dbReference type="Proteomes" id="UP001225906">
    <property type="component" value="Unassembled WGS sequence"/>
</dbReference>
<keyword evidence="5 11" id="KW-0812">Transmembrane</keyword>
<dbReference type="InterPro" id="IPR000531">
    <property type="entry name" value="Beta-barrel_TonB"/>
</dbReference>
<evidence type="ECO:0000256" key="5">
    <source>
        <dbReference type="ARBA" id="ARBA00022692"/>
    </source>
</evidence>
<feature type="region of interest" description="Disordered" evidence="13">
    <location>
        <begin position="203"/>
        <end position="222"/>
    </location>
</feature>
<dbReference type="InterPro" id="IPR036942">
    <property type="entry name" value="Beta-barrel_TonB_sf"/>
</dbReference>
<evidence type="ECO:0000256" key="10">
    <source>
        <dbReference type="ARBA" id="ARBA00023237"/>
    </source>
</evidence>
<comment type="subcellular location">
    <subcellularLocation>
        <location evidence="1 11">Cell outer membrane</location>
        <topology evidence="1 11">Multi-pass membrane protein</topology>
    </subcellularLocation>
</comment>
<evidence type="ECO:0000256" key="8">
    <source>
        <dbReference type="ARBA" id="ARBA00023136"/>
    </source>
</evidence>
<dbReference type="Gene3D" id="2.170.130.10">
    <property type="entry name" value="TonB-dependent receptor, plug domain"/>
    <property type="match status" value="1"/>
</dbReference>
<evidence type="ECO:0000256" key="3">
    <source>
        <dbReference type="ARBA" id="ARBA00022448"/>
    </source>
</evidence>
<evidence type="ECO:0000256" key="13">
    <source>
        <dbReference type="SAM" id="MobiDB-lite"/>
    </source>
</evidence>
<keyword evidence="10 11" id="KW-0998">Cell outer membrane</keyword>
<comment type="caution">
    <text evidence="17">The sequence shown here is derived from an EMBL/GenBank/DDBJ whole genome shotgun (WGS) entry which is preliminary data.</text>
</comment>
<evidence type="ECO:0000313" key="17">
    <source>
        <dbReference type="EMBL" id="MDP8566322.1"/>
    </source>
</evidence>
<keyword evidence="8 11" id="KW-0472">Membrane</keyword>
<dbReference type="RefSeq" id="WP_306388030.1">
    <property type="nucleotide sequence ID" value="NZ_JAVCAP010000001.1"/>
</dbReference>
<dbReference type="PANTHER" id="PTHR30069">
    <property type="entry name" value="TONB-DEPENDENT OUTER MEMBRANE RECEPTOR"/>
    <property type="match status" value="1"/>
</dbReference>
<feature type="domain" description="TonB-dependent receptor plug" evidence="16">
    <location>
        <begin position="56"/>
        <end position="147"/>
    </location>
</feature>
<feature type="signal peptide" evidence="14">
    <location>
        <begin position="1"/>
        <end position="25"/>
    </location>
</feature>
<keyword evidence="3 11" id="KW-0813">Transport</keyword>
<dbReference type="EMBL" id="JAVCAP010000001">
    <property type="protein sequence ID" value="MDP8566322.1"/>
    <property type="molecule type" value="Genomic_DNA"/>
</dbReference>
<reference evidence="18" key="1">
    <citation type="journal article" date="2019" name="Int. J. Syst. Evol. Microbiol.">
        <title>The Global Catalogue of Microorganisms (GCM) 10K type strain sequencing project: providing services to taxonomists for standard genome sequencing and annotation.</title>
        <authorList>
            <consortium name="The Broad Institute Genomics Platform"/>
            <consortium name="The Broad Institute Genome Sequencing Center for Infectious Disease"/>
            <person name="Wu L."/>
            <person name="Ma J."/>
        </authorList>
    </citation>
    <scope>NUCLEOTIDE SEQUENCE [LARGE SCALE GENOMIC DNA]</scope>
    <source>
        <strain evidence="18">VKM B-3159</strain>
    </source>
</reference>
<feature type="compositionally biased region" description="Polar residues" evidence="13">
    <location>
        <begin position="208"/>
        <end position="222"/>
    </location>
</feature>
<evidence type="ECO:0000256" key="14">
    <source>
        <dbReference type="SAM" id="SignalP"/>
    </source>
</evidence>
<keyword evidence="18" id="KW-1185">Reference proteome</keyword>
<evidence type="ECO:0000256" key="4">
    <source>
        <dbReference type="ARBA" id="ARBA00022452"/>
    </source>
</evidence>
<sequence length="661" mass="73193">MVTSQQKIAGIIACLLGGSSVQALAEDSNIFTLGEIVVTAPKDQNAGVISDTLLINDMRKFNRETIGSALNLLPGITLSNNSRNEQMISVRGYDIRQVPLFIDGIPVYVPYDGYVDMGRFTTSDLAAIQVSKGYSSVSFGPNTLGGAINLVSRKPTKALEGDARIGYGQQNTHEANFNIGTNQGNWYAQAGVSYRDSDGFRLSDDFKPTTTEKGGQRDNSQYQDSKVSLKFGLTPNETDEYALSYYKQDGEKGNPPITDTSGGGQVRFWKWPQWDKESLYFISKTAVSGHETLKLRLFNDQFDNTLKGYTNNTYSTLLVTNPIVTGVSIYHDKTNGGMVELESTRIPNNTLRLFTEYKVDKHESLDRLGVTGEKFEDTLRSLAVEDAILIGSKTTATFGFAHHEIEPDKIYKTGFNFTAKKLKANDPQAAISYQWSDTTAFYASAAQKTRLPTLKDRYSLRLGSYIESPNLTKEKAHNYEIGYKGNPWSGTTAQVAIFQNDIDDKIQSVNLNGAASCSTTNKCQNQNVGEVRIRGVELSLNTALGDQWQLGGNITNMDIKNLKDDTKITGVPETKITTNLTWTPVNAVRIIGFAEYNSSRWVSNTAKVDGFTIMNLKAAWQPVTNLTAEVGVNNLTDKNYYLDFGFPNPGRMWFTNLSYLF</sequence>
<accession>A0ABT9JP18</accession>
<dbReference type="InterPro" id="IPR012910">
    <property type="entry name" value="Plug_dom"/>
</dbReference>
<evidence type="ECO:0000313" key="18">
    <source>
        <dbReference type="Proteomes" id="UP001225906"/>
    </source>
</evidence>
<keyword evidence="7 12" id="KW-0798">TonB box</keyword>
<dbReference type="Gene3D" id="2.40.170.20">
    <property type="entry name" value="TonB-dependent receptor, beta-barrel domain"/>
    <property type="match status" value="1"/>
</dbReference>
<evidence type="ECO:0000256" key="9">
    <source>
        <dbReference type="ARBA" id="ARBA00023170"/>
    </source>
</evidence>
<keyword evidence="9 17" id="KW-0675">Receptor</keyword>
<dbReference type="Pfam" id="PF07715">
    <property type="entry name" value="Plug"/>
    <property type="match status" value="1"/>
</dbReference>
<evidence type="ECO:0000256" key="7">
    <source>
        <dbReference type="ARBA" id="ARBA00023077"/>
    </source>
</evidence>
<evidence type="ECO:0000256" key="11">
    <source>
        <dbReference type="PROSITE-ProRule" id="PRU01360"/>
    </source>
</evidence>
<feature type="domain" description="TonB-dependent receptor-like beta-barrel" evidence="15">
    <location>
        <begin position="376"/>
        <end position="635"/>
    </location>
</feature>
<dbReference type="SUPFAM" id="SSF56935">
    <property type="entry name" value="Porins"/>
    <property type="match status" value="1"/>
</dbReference>
<gene>
    <name evidence="17" type="ORF">Q9291_00545</name>
</gene>
<dbReference type="Pfam" id="PF00593">
    <property type="entry name" value="TonB_dep_Rec_b-barrel"/>
    <property type="match status" value="1"/>
</dbReference>
<evidence type="ECO:0000256" key="1">
    <source>
        <dbReference type="ARBA" id="ARBA00004571"/>
    </source>
</evidence>
<evidence type="ECO:0000256" key="6">
    <source>
        <dbReference type="ARBA" id="ARBA00022729"/>
    </source>
</evidence>
<feature type="chain" id="PRO_5047099851" evidence="14">
    <location>
        <begin position="26"/>
        <end position="661"/>
    </location>
</feature>